<comment type="subunit">
    <text evidence="3 8">Homodimer and heterodimers.</text>
</comment>
<dbReference type="AlphaFoldDB" id="A0AAD4INL1"/>
<dbReference type="GO" id="GO:0005886">
    <property type="term" value="C:plasma membrane"/>
    <property type="evidence" value="ECO:0007669"/>
    <property type="project" value="UniProtKB-SubCell"/>
</dbReference>
<evidence type="ECO:0000313" key="12">
    <source>
        <dbReference type="Proteomes" id="UP001190926"/>
    </source>
</evidence>
<evidence type="ECO:0000256" key="5">
    <source>
        <dbReference type="ARBA" id="ARBA00022692"/>
    </source>
</evidence>
<comment type="subcellular location">
    <subcellularLocation>
        <location evidence="1 8">Cell membrane</location>
        <topology evidence="1 8">Multi-pass membrane protein</topology>
    </subcellularLocation>
</comment>
<dbReference type="PANTHER" id="PTHR36488:SF8">
    <property type="entry name" value="CASP-LIKE PROTEIN 1U1"/>
    <property type="match status" value="1"/>
</dbReference>
<feature type="transmembrane region" description="Helical" evidence="8">
    <location>
        <begin position="137"/>
        <end position="162"/>
    </location>
</feature>
<name>A0AAD4INL1_PERFH</name>
<feature type="signal peptide" evidence="9">
    <location>
        <begin position="1"/>
        <end position="24"/>
    </location>
</feature>
<evidence type="ECO:0000256" key="9">
    <source>
        <dbReference type="SAM" id="SignalP"/>
    </source>
</evidence>
<proteinExistence type="inferred from homology"/>
<feature type="domain" description="Casparian strip membrane protein" evidence="10">
    <location>
        <begin position="4"/>
        <end position="151"/>
    </location>
</feature>
<sequence length="168" mass="17805">MMGCDAVLRFFALALSLTAAVVLGIDKETKTVPVVLVPDLPPMNVPLTSKWHYLSAFVFFVVANAIACGYAAISLILTLIMNGKKGITMMIIFFDLVMVALLFSGVGAAAAIGIMGYKGNSHVQWNKVCNVFEKFCAQAAAAVGISAGAAAAFLLLVLLAIFNLHNRH</sequence>
<dbReference type="Pfam" id="PF04535">
    <property type="entry name" value="CASP_dom"/>
    <property type="match status" value="1"/>
</dbReference>
<protein>
    <recommendedName>
        <fullName evidence="8">CASP-like protein</fullName>
    </recommendedName>
</protein>
<keyword evidence="4 8" id="KW-1003">Cell membrane</keyword>
<keyword evidence="9" id="KW-0732">Signal</keyword>
<keyword evidence="7 8" id="KW-0472">Membrane</keyword>
<dbReference type="PANTHER" id="PTHR36488">
    <property type="entry name" value="CASP-LIKE PROTEIN 1U1"/>
    <property type="match status" value="1"/>
</dbReference>
<keyword evidence="12" id="KW-1185">Reference proteome</keyword>
<evidence type="ECO:0000256" key="6">
    <source>
        <dbReference type="ARBA" id="ARBA00022989"/>
    </source>
</evidence>
<evidence type="ECO:0000256" key="7">
    <source>
        <dbReference type="ARBA" id="ARBA00023136"/>
    </source>
</evidence>
<dbReference type="NCBIfam" id="TIGR01569">
    <property type="entry name" value="A_tha_TIGR01569"/>
    <property type="match status" value="1"/>
</dbReference>
<dbReference type="InterPro" id="IPR044173">
    <property type="entry name" value="CASPL"/>
</dbReference>
<dbReference type="EMBL" id="SDAM02029566">
    <property type="protein sequence ID" value="KAH6756183.1"/>
    <property type="molecule type" value="Genomic_DNA"/>
</dbReference>
<keyword evidence="6 8" id="KW-1133">Transmembrane helix</keyword>
<evidence type="ECO:0000256" key="4">
    <source>
        <dbReference type="ARBA" id="ARBA00022475"/>
    </source>
</evidence>
<gene>
    <name evidence="11" type="ORF">C2S53_004282</name>
</gene>
<accession>A0AAD4INL1</accession>
<evidence type="ECO:0000256" key="3">
    <source>
        <dbReference type="ARBA" id="ARBA00011489"/>
    </source>
</evidence>
<feature type="transmembrane region" description="Helical" evidence="8">
    <location>
        <begin position="51"/>
        <end position="80"/>
    </location>
</feature>
<comment type="similarity">
    <text evidence="2 8">Belongs to the Casparian strip membrane proteins (CASP) family.</text>
</comment>
<feature type="transmembrane region" description="Helical" evidence="8">
    <location>
        <begin position="92"/>
        <end position="117"/>
    </location>
</feature>
<organism evidence="11 12">
    <name type="scientific">Perilla frutescens var. hirtella</name>
    <name type="common">Perilla citriodora</name>
    <name type="synonym">Perilla setoyensis</name>
    <dbReference type="NCBI Taxonomy" id="608512"/>
    <lineage>
        <taxon>Eukaryota</taxon>
        <taxon>Viridiplantae</taxon>
        <taxon>Streptophyta</taxon>
        <taxon>Embryophyta</taxon>
        <taxon>Tracheophyta</taxon>
        <taxon>Spermatophyta</taxon>
        <taxon>Magnoliopsida</taxon>
        <taxon>eudicotyledons</taxon>
        <taxon>Gunneridae</taxon>
        <taxon>Pentapetalae</taxon>
        <taxon>asterids</taxon>
        <taxon>lamiids</taxon>
        <taxon>Lamiales</taxon>
        <taxon>Lamiaceae</taxon>
        <taxon>Nepetoideae</taxon>
        <taxon>Elsholtzieae</taxon>
        <taxon>Perilla</taxon>
    </lineage>
</organism>
<comment type="caution">
    <text evidence="8">Lacks conserved residue(s) required for the propagation of feature annotation.</text>
</comment>
<evidence type="ECO:0000256" key="2">
    <source>
        <dbReference type="ARBA" id="ARBA00007651"/>
    </source>
</evidence>
<dbReference type="Proteomes" id="UP001190926">
    <property type="component" value="Unassembled WGS sequence"/>
</dbReference>
<reference evidence="11 12" key="1">
    <citation type="journal article" date="2021" name="Nat. Commun.">
        <title>Incipient diploidization of the medicinal plant Perilla within 10,000 years.</title>
        <authorList>
            <person name="Zhang Y."/>
            <person name="Shen Q."/>
            <person name="Leng L."/>
            <person name="Zhang D."/>
            <person name="Chen S."/>
            <person name="Shi Y."/>
            <person name="Ning Z."/>
            <person name="Chen S."/>
        </authorList>
    </citation>
    <scope>NUCLEOTIDE SEQUENCE [LARGE SCALE GENOMIC DNA]</scope>
    <source>
        <strain evidence="12">cv. PC099</strain>
    </source>
</reference>
<dbReference type="InterPro" id="IPR006702">
    <property type="entry name" value="CASP_dom"/>
</dbReference>
<comment type="caution">
    <text evidence="11">The sequence shown here is derived from an EMBL/GenBank/DDBJ whole genome shotgun (WGS) entry which is preliminary data.</text>
</comment>
<keyword evidence="5 8" id="KW-0812">Transmembrane</keyword>
<evidence type="ECO:0000256" key="8">
    <source>
        <dbReference type="RuleBase" id="RU361233"/>
    </source>
</evidence>
<dbReference type="InterPro" id="IPR006459">
    <property type="entry name" value="CASP/CASPL"/>
</dbReference>
<evidence type="ECO:0000256" key="1">
    <source>
        <dbReference type="ARBA" id="ARBA00004651"/>
    </source>
</evidence>
<feature type="chain" id="PRO_5041896813" description="CASP-like protein" evidence="9">
    <location>
        <begin position="25"/>
        <end position="168"/>
    </location>
</feature>
<evidence type="ECO:0000259" key="10">
    <source>
        <dbReference type="Pfam" id="PF04535"/>
    </source>
</evidence>
<evidence type="ECO:0000313" key="11">
    <source>
        <dbReference type="EMBL" id="KAH6756183.1"/>
    </source>
</evidence>